<evidence type="ECO:0000256" key="2">
    <source>
        <dbReference type="SAM" id="Phobius"/>
    </source>
</evidence>
<reference evidence="5 6" key="1">
    <citation type="submission" date="2020-08" db="EMBL/GenBank/DDBJ databases">
        <title>Genomic Encyclopedia of Type Strains, Phase IV (KMG-V): Genome sequencing to study the core and pangenomes of soil and plant-associated prokaryotes.</title>
        <authorList>
            <person name="Whitman W."/>
        </authorList>
    </citation>
    <scope>NUCLEOTIDE SEQUENCE [LARGE SCALE GENOMIC DNA]</scope>
    <source>
        <strain evidence="5 6">M8US30</strain>
    </source>
</reference>
<dbReference type="SUPFAM" id="SSF81606">
    <property type="entry name" value="PP2C-like"/>
    <property type="match status" value="1"/>
</dbReference>
<feature type="transmembrane region" description="Helical" evidence="2">
    <location>
        <begin position="334"/>
        <end position="354"/>
    </location>
</feature>
<dbReference type="PANTHER" id="PTHR43156">
    <property type="entry name" value="STAGE II SPORULATION PROTEIN E-RELATED"/>
    <property type="match status" value="1"/>
</dbReference>
<feature type="transmembrane region" description="Helical" evidence="2">
    <location>
        <begin position="225"/>
        <end position="246"/>
    </location>
</feature>
<feature type="transmembrane region" description="Helical" evidence="2">
    <location>
        <begin position="132"/>
        <end position="155"/>
    </location>
</feature>
<feature type="transmembrane region" description="Helical" evidence="2">
    <location>
        <begin position="261"/>
        <end position="282"/>
    </location>
</feature>
<dbReference type="PANTHER" id="PTHR43156:SF2">
    <property type="entry name" value="STAGE II SPORULATION PROTEIN E"/>
    <property type="match status" value="1"/>
</dbReference>
<dbReference type="AlphaFoldDB" id="A0A7W8J6P6"/>
<accession>A0A7W8J6P6</accession>
<keyword evidence="1 5" id="KW-0378">Hydrolase</keyword>
<keyword evidence="2" id="KW-0472">Membrane</keyword>
<dbReference type="InterPro" id="IPR052016">
    <property type="entry name" value="Bact_Sigma-Reg"/>
</dbReference>
<dbReference type="InterPro" id="IPR029016">
    <property type="entry name" value="GAF-like_dom_sf"/>
</dbReference>
<dbReference type="Proteomes" id="UP000569092">
    <property type="component" value="Unassembled WGS sequence"/>
</dbReference>
<proteinExistence type="predicted"/>
<dbReference type="EMBL" id="JACHDZ010000002">
    <property type="protein sequence ID" value="MBB5343629.1"/>
    <property type="molecule type" value="Genomic_DNA"/>
</dbReference>
<dbReference type="InterPro" id="IPR036034">
    <property type="entry name" value="PDZ_sf"/>
</dbReference>
<dbReference type="GO" id="GO:0016791">
    <property type="term" value="F:phosphatase activity"/>
    <property type="evidence" value="ECO:0007669"/>
    <property type="project" value="TreeGrafter"/>
</dbReference>
<dbReference type="EC" id="3.1.3.3" evidence="5"/>
<comment type="caution">
    <text evidence="5">The sequence shown here is derived from an EMBL/GenBank/DDBJ whole genome shotgun (WGS) entry which is preliminary data.</text>
</comment>
<dbReference type="InterPro" id="IPR003018">
    <property type="entry name" value="GAF"/>
</dbReference>
<dbReference type="Gene3D" id="2.30.42.10">
    <property type="match status" value="1"/>
</dbReference>
<evidence type="ECO:0000259" key="3">
    <source>
        <dbReference type="SMART" id="SM00065"/>
    </source>
</evidence>
<evidence type="ECO:0000256" key="1">
    <source>
        <dbReference type="ARBA" id="ARBA00022801"/>
    </source>
</evidence>
<evidence type="ECO:0000313" key="6">
    <source>
        <dbReference type="Proteomes" id="UP000569092"/>
    </source>
</evidence>
<name>A0A7W8J6P6_9BACT</name>
<evidence type="ECO:0000259" key="4">
    <source>
        <dbReference type="SMART" id="SM00331"/>
    </source>
</evidence>
<feature type="transmembrane region" description="Helical" evidence="2">
    <location>
        <begin position="162"/>
        <end position="186"/>
    </location>
</feature>
<dbReference type="SUPFAM" id="SSF55781">
    <property type="entry name" value="GAF domain-like"/>
    <property type="match status" value="1"/>
</dbReference>
<gene>
    <name evidence="5" type="ORF">HDF10_001604</name>
</gene>
<sequence length="882" mass="97789">MPQRSARLQYLLLAVVAALALLHAYGAAIRDFNVFVHGQSIVRAPFESGLRLATTTNLREEALAAGLQPFDTILTINGQPYTSRSMLLGQIRPASPGDPMTITYRHGSDPAIKSTTIRLAAAQARKLSPLQISLNVVFALLPFFCLLIGLWVVFARPRNLNAWLILGILGYFNAIIINPTLIVGPYLLPIALIWNIVAQAAMPICLMFFGVYFPDRSKTDIKFPWVKWVVAISLILLCSTDFIANFGDMWSFASISWLAPYLYRINVAENVLSAIAISWFFFNLGPKIGQATGDARRRLRILYFGTSIGLTPFFLILLYSLYKRGDFGQDLPEWVDITVFLILLLFPLSLAYVVVVQRAMDLRIIIRQGTRYAFARESLTVIRVGLAIWMAFSLNDFFRHPDHQRNDIIRILLIIAVFFAFRFLLSNRLQKIIDQRFFREAYSTEQLLSELSDEARKFTEVAPLLETITRRLGSTLHIDRIAVFLRSGDTYHLQLATGMPMNGAAQIFSLPAASTTITTLSRAKAPANVYRDDPSSWLIDATDAERNALNDLSTELLVPLPGRTRLAGVIALGPKSSEEPYSKTDRQLLQTIASQTGLALENAELFENLTTEVTQRERISREIEIAREVQERLFPQTYPQLPGVDLAGFCRPAQAVGGDYYDFFLLPSNSTTDARLALALGDISGKGISASLVMASLRASLRSIAGLQQGDLGTLISRVNDIVYQSSTASRYATFFYAEYDPINHLLTYVNAGHNPPYVLRGAETIALEATGTVVGLLADAEYSQATLQLHPGDVLLAFTDGISEAMNHSDEEWGEDNMLATARQLLSRPDCTTTADQLLTCIFDAADKFTDGAPQHDDMTLLICAIGRTPAQSRGDAINKN</sequence>
<dbReference type="Gene3D" id="3.60.40.10">
    <property type="entry name" value="PPM-type phosphatase domain"/>
    <property type="match status" value="1"/>
</dbReference>
<feature type="domain" description="PPM-type phosphatase" evidence="4">
    <location>
        <begin position="641"/>
        <end position="867"/>
    </location>
</feature>
<keyword evidence="2" id="KW-0812">Transmembrane</keyword>
<dbReference type="Gene3D" id="3.30.450.40">
    <property type="match status" value="1"/>
</dbReference>
<evidence type="ECO:0000313" key="5">
    <source>
        <dbReference type="EMBL" id="MBB5343629.1"/>
    </source>
</evidence>
<dbReference type="Pfam" id="PF13492">
    <property type="entry name" value="GAF_3"/>
    <property type="match status" value="1"/>
</dbReference>
<feature type="transmembrane region" description="Helical" evidence="2">
    <location>
        <begin position="302"/>
        <end position="322"/>
    </location>
</feature>
<keyword evidence="2" id="KW-1133">Transmembrane helix</keyword>
<feature type="transmembrane region" description="Helical" evidence="2">
    <location>
        <begin position="192"/>
        <end position="213"/>
    </location>
</feature>
<feature type="domain" description="GAF" evidence="3">
    <location>
        <begin position="460"/>
        <end position="610"/>
    </location>
</feature>
<dbReference type="InterPro" id="IPR036457">
    <property type="entry name" value="PPM-type-like_dom_sf"/>
</dbReference>
<dbReference type="InterPro" id="IPR001932">
    <property type="entry name" value="PPM-type_phosphatase-like_dom"/>
</dbReference>
<feature type="transmembrane region" description="Helical" evidence="2">
    <location>
        <begin position="408"/>
        <end position="425"/>
    </location>
</feature>
<organism evidence="5 6">
    <name type="scientific">Tunturiibacter lichenicola</name>
    <dbReference type="NCBI Taxonomy" id="2051959"/>
    <lineage>
        <taxon>Bacteria</taxon>
        <taxon>Pseudomonadati</taxon>
        <taxon>Acidobacteriota</taxon>
        <taxon>Terriglobia</taxon>
        <taxon>Terriglobales</taxon>
        <taxon>Acidobacteriaceae</taxon>
        <taxon>Tunturiibacter</taxon>
    </lineage>
</organism>
<dbReference type="SMART" id="SM00331">
    <property type="entry name" value="PP2C_SIG"/>
    <property type="match status" value="1"/>
</dbReference>
<dbReference type="SUPFAM" id="SSF50156">
    <property type="entry name" value="PDZ domain-like"/>
    <property type="match status" value="1"/>
</dbReference>
<dbReference type="Pfam" id="PF07228">
    <property type="entry name" value="SpoIIE"/>
    <property type="match status" value="1"/>
</dbReference>
<dbReference type="SMART" id="SM00065">
    <property type="entry name" value="GAF"/>
    <property type="match status" value="1"/>
</dbReference>
<protein>
    <submittedName>
        <fullName evidence="5">Sigma-B regulation protein RsbU (Phosphoserine phosphatase)</fullName>
        <ecNumber evidence="5">3.1.3.3</ecNumber>
    </submittedName>
</protein>